<reference evidence="2 3" key="1">
    <citation type="submission" date="2020-03" db="EMBL/GenBank/DDBJ databases">
        <title>Genomic Encyclopedia of Type Strains, Phase IV (KMG-IV): sequencing the most valuable type-strain genomes for metagenomic binning, comparative biology and taxonomic classification.</title>
        <authorList>
            <person name="Goeker M."/>
        </authorList>
    </citation>
    <scope>NUCLEOTIDE SEQUENCE [LARGE SCALE GENOMIC DNA]</scope>
    <source>
        <strain evidence="2 3">DSM 27651</strain>
    </source>
</reference>
<evidence type="ECO:0000313" key="2">
    <source>
        <dbReference type="EMBL" id="NJC34597.1"/>
    </source>
</evidence>
<keyword evidence="1" id="KW-0472">Membrane</keyword>
<keyword evidence="1" id="KW-0812">Transmembrane</keyword>
<protein>
    <submittedName>
        <fullName evidence="2">Uncharacterized protein</fullName>
    </submittedName>
</protein>
<keyword evidence="3" id="KW-1185">Reference proteome</keyword>
<dbReference type="RefSeq" id="WP_342449779.1">
    <property type="nucleotide sequence ID" value="NZ_JAATJE010000002.1"/>
</dbReference>
<feature type="transmembrane region" description="Helical" evidence="1">
    <location>
        <begin position="88"/>
        <end position="110"/>
    </location>
</feature>
<comment type="caution">
    <text evidence="2">The sequence shown here is derived from an EMBL/GenBank/DDBJ whole genome shotgun (WGS) entry which is preliminary data.</text>
</comment>
<gene>
    <name evidence="2" type="ORF">GGR88_002111</name>
</gene>
<feature type="transmembrane region" description="Helical" evidence="1">
    <location>
        <begin position="50"/>
        <end position="76"/>
    </location>
</feature>
<sequence length="227" mass="24313">MSGGTASRHSEDATPMKSFLNGTTLFFGLIATTPFLIGLVGALAEGVGFLLFILAIPIMPLVLLLGFGVALARGLGHARALDRMRDRAIVILAPAVLLALTITVAWPMLYAGRVSGTFARLILNREHYAEIIAKVQRHPTPANHEEDGGVTYSVDVGPPVRVAFNPAGFLDNWSGIIFDPTGIVMEARGFDPVTGDFHAPDHVTKLFGGDLVGCRHLMGHYYACSFT</sequence>
<proteinExistence type="predicted"/>
<organism evidence="2 3">
    <name type="scientific">Sphingomonas jejuensis</name>
    <dbReference type="NCBI Taxonomy" id="904715"/>
    <lineage>
        <taxon>Bacteria</taxon>
        <taxon>Pseudomonadati</taxon>
        <taxon>Pseudomonadota</taxon>
        <taxon>Alphaproteobacteria</taxon>
        <taxon>Sphingomonadales</taxon>
        <taxon>Sphingomonadaceae</taxon>
        <taxon>Sphingomonas</taxon>
    </lineage>
</organism>
<name>A0ABX0XP20_9SPHN</name>
<dbReference type="Proteomes" id="UP000734218">
    <property type="component" value="Unassembled WGS sequence"/>
</dbReference>
<dbReference type="EMBL" id="JAATJE010000002">
    <property type="protein sequence ID" value="NJC34597.1"/>
    <property type="molecule type" value="Genomic_DNA"/>
</dbReference>
<keyword evidence="1" id="KW-1133">Transmembrane helix</keyword>
<evidence type="ECO:0000256" key="1">
    <source>
        <dbReference type="SAM" id="Phobius"/>
    </source>
</evidence>
<feature type="transmembrane region" description="Helical" evidence="1">
    <location>
        <begin position="25"/>
        <end position="44"/>
    </location>
</feature>
<evidence type="ECO:0000313" key="3">
    <source>
        <dbReference type="Proteomes" id="UP000734218"/>
    </source>
</evidence>
<accession>A0ABX0XP20</accession>